<dbReference type="AlphaFoldDB" id="A0A3G2LA07"/>
<gene>
    <name evidence="1" type="ORF">D1013_17660</name>
</gene>
<dbReference type="RefSeq" id="WP_121850081.1">
    <property type="nucleotide sequence ID" value="NZ_CP032050.1"/>
</dbReference>
<sequence length="188" mass="21741">MEIIRETKSEESLDINQFIDMSGITFENFNFKDDFKSIKNVFDNALSSFSEPLTIDFDKFKEESQFKDLYLTESKLKLRGFVENEEWTTKISIQSRVVEIDNSQIKCDCLVDQTERVFELRIFDKSLFDHIETLSVGSPILLKIYSKPGSSRIDVLDGEKIVDDSLFDLGDVYSNIEGKGLDKPFFKP</sequence>
<evidence type="ECO:0000313" key="2">
    <source>
        <dbReference type="Proteomes" id="UP000276309"/>
    </source>
</evidence>
<keyword evidence="2" id="KW-1185">Reference proteome</keyword>
<evidence type="ECO:0000313" key="1">
    <source>
        <dbReference type="EMBL" id="AYN69074.1"/>
    </source>
</evidence>
<dbReference type="EMBL" id="CP032050">
    <property type="protein sequence ID" value="AYN69074.1"/>
    <property type="molecule type" value="Genomic_DNA"/>
</dbReference>
<dbReference type="Proteomes" id="UP000276309">
    <property type="component" value="Chromosome"/>
</dbReference>
<name>A0A3G2LA07_9FLAO</name>
<dbReference type="KEGG" id="emar:D1013_17660"/>
<protein>
    <submittedName>
        <fullName evidence="1">Uncharacterized protein</fullName>
    </submittedName>
</protein>
<proteinExistence type="predicted"/>
<dbReference type="OrthoDB" id="1274379at2"/>
<accession>A0A3G2LA07</accession>
<organism evidence="1 2">
    <name type="scientific">Euzebyella marina</name>
    <dbReference type="NCBI Taxonomy" id="1761453"/>
    <lineage>
        <taxon>Bacteria</taxon>
        <taxon>Pseudomonadati</taxon>
        <taxon>Bacteroidota</taxon>
        <taxon>Flavobacteriia</taxon>
        <taxon>Flavobacteriales</taxon>
        <taxon>Flavobacteriaceae</taxon>
        <taxon>Euzebyella</taxon>
    </lineage>
</organism>
<reference evidence="1 2" key="1">
    <citation type="submission" date="2018-08" db="EMBL/GenBank/DDBJ databases">
        <title>The reduced genetic potential of extracellular carbohydrate catabolism in Euzebyella marina RN62, a Flavobacteriia bacterium isolated from the hadal water.</title>
        <authorList>
            <person name="Xue C."/>
        </authorList>
    </citation>
    <scope>NUCLEOTIDE SEQUENCE [LARGE SCALE GENOMIC DNA]</scope>
    <source>
        <strain evidence="1 2">RN62</strain>
    </source>
</reference>